<reference evidence="2 3" key="1">
    <citation type="submission" date="2015-02" db="EMBL/GenBank/DDBJ databases">
        <title>Single-cell genomics of uncultivated deep-branching MTB reveals a conserved set of magnetosome genes.</title>
        <authorList>
            <person name="Kolinko S."/>
            <person name="Richter M."/>
            <person name="Glockner F.O."/>
            <person name="Brachmann A."/>
            <person name="Schuler D."/>
        </authorList>
    </citation>
    <scope>NUCLEOTIDE SEQUENCE [LARGE SCALE GENOMIC DNA]</scope>
    <source>
        <strain evidence="2">TM-1</strain>
    </source>
</reference>
<name>A0A0F3H0C1_9BACT</name>
<dbReference type="Proteomes" id="UP000033423">
    <property type="component" value="Unassembled WGS sequence"/>
</dbReference>
<evidence type="ECO:0000313" key="2">
    <source>
        <dbReference type="EMBL" id="KJU87616.1"/>
    </source>
</evidence>
<evidence type="ECO:0000313" key="3">
    <source>
        <dbReference type="Proteomes" id="UP000033423"/>
    </source>
</evidence>
<evidence type="ECO:0000256" key="1">
    <source>
        <dbReference type="SAM" id="Phobius"/>
    </source>
</evidence>
<keyword evidence="1" id="KW-1133">Transmembrane helix</keyword>
<dbReference type="EMBL" id="LACI01000094">
    <property type="protein sequence ID" value="KJU87616.1"/>
    <property type="molecule type" value="Genomic_DNA"/>
</dbReference>
<proteinExistence type="predicted"/>
<keyword evidence="1" id="KW-0472">Membrane</keyword>
<keyword evidence="3" id="KW-1185">Reference proteome</keyword>
<gene>
    <name evidence="2" type="ORF">MBAV_000195</name>
</gene>
<dbReference type="AlphaFoldDB" id="A0A0F3H0C1"/>
<keyword evidence="1" id="KW-0812">Transmembrane</keyword>
<protein>
    <submittedName>
        <fullName evidence="2">Uncharacterized protein</fullName>
    </submittedName>
</protein>
<comment type="caution">
    <text evidence="2">The sequence shown here is derived from an EMBL/GenBank/DDBJ whole genome shotgun (WGS) entry which is preliminary data.</text>
</comment>
<sequence length="77" mass="8932">MFHSSGHHLLYEIAIEISTSYSGFVVVSLIPIDFYITWVCRSYNHLTNLSKINFTIKNSIKRLRLSTIIFIIIVVDK</sequence>
<accession>A0A0F3H0C1</accession>
<feature type="transmembrane region" description="Helical" evidence="1">
    <location>
        <begin position="20"/>
        <end position="38"/>
    </location>
</feature>
<organism evidence="2 3">
    <name type="scientific">Candidatus Magnetobacterium bavaricum</name>
    <dbReference type="NCBI Taxonomy" id="29290"/>
    <lineage>
        <taxon>Bacteria</taxon>
        <taxon>Pseudomonadati</taxon>
        <taxon>Nitrospirota</taxon>
        <taxon>Thermodesulfovibrionia</taxon>
        <taxon>Thermodesulfovibrionales</taxon>
        <taxon>Candidatus Magnetobacteriaceae</taxon>
        <taxon>Candidatus Magnetobacterium</taxon>
    </lineage>
</organism>